<evidence type="ECO:0000313" key="2">
    <source>
        <dbReference type="EMBL" id="ONK66729.1"/>
    </source>
</evidence>
<keyword evidence="3" id="KW-1185">Reference proteome</keyword>
<dbReference type="Proteomes" id="UP000243459">
    <property type="component" value="Chromosome 6"/>
</dbReference>
<reference evidence="3" key="1">
    <citation type="journal article" date="2017" name="Nat. Commun.">
        <title>The asparagus genome sheds light on the origin and evolution of a young Y chromosome.</title>
        <authorList>
            <person name="Harkess A."/>
            <person name="Zhou J."/>
            <person name="Xu C."/>
            <person name="Bowers J.E."/>
            <person name="Van der Hulst R."/>
            <person name="Ayyampalayam S."/>
            <person name="Mercati F."/>
            <person name="Riccardi P."/>
            <person name="McKain M.R."/>
            <person name="Kakrana A."/>
            <person name="Tang H."/>
            <person name="Ray J."/>
            <person name="Groenendijk J."/>
            <person name="Arikit S."/>
            <person name="Mathioni S.M."/>
            <person name="Nakano M."/>
            <person name="Shan H."/>
            <person name="Telgmann-Rauber A."/>
            <person name="Kanno A."/>
            <person name="Yue Z."/>
            <person name="Chen H."/>
            <person name="Li W."/>
            <person name="Chen Y."/>
            <person name="Xu X."/>
            <person name="Zhang Y."/>
            <person name="Luo S."/>
            <person name="Chen H."/>
            <person name="Gao J."/>
            <person name="Mao Z."/>
            <person name="Pires J.C."/>
            <person name="Luo M."/>
            <person name="Kudrna D."/>
            <person name="Wing R.A."/>
            <person name="Meyers B.C."/>
            <person name="Yi K."/>
            <person name="Kong H."/>
            <person name="Lavrijsen P."/>
            <person name="Sunseri F."/>
            <person name="Falavigna A."/>
            <person name="Ye Y."/>
            <person name="Leebens-Mack J.H."/>
            <person name="Chen G."/>
        </authorList>
    </citation>
    <scope>NUCLEOTIDE SEQUENCE [LARGE SCALE GENOMIC DNA]</scope>
    <source>
        <strain evidence="3">cv. DH0086</strain>
    </source>
</reference>
<dbReference type="AlphaFoldDB" id="A0A5P1EPJ8"/>
<evidence type="ECO:0000313" key="3">
    <source>
        <dbReference type="Proteomes" id="UP000243459"/>
    </source>
</evidence>
<proteinExistence type="predicted"/>
<feature type="region of interest" description="Disordered" evidence="1">
    <location>
        <begin position="46"/>
        <end position="82"/>
    </location>
</feature>
<accession>A0A5P1EPJ8</accession>
<dbReference type="Gramene" id="ONK66729">
    <property type="protein sequence ID" value="ONK66729"/>
    <property type="gene ID" value="A4U43_C06F11350"/>
</dbReference>
<name>A0A5P1EPJ8_ASPOF</name>
<protein>
    <submittedName>
        <fullName evidence="2">Uncharacterized protein</fullName>
    </submittedName>
</protein>
<organism evidence="2 3">
    <name type="scientific">Asparagus officinalis</name>
    <name type="common">Garden asparagus</name>
    <dbReference type="NCBI Taxonomy" id="4686"/>
    <lineage>
        <taxon>Eukaryota</taxon>
        <taxon>Viridiplantae</taxon>
        <taxon>Streptophyta</taxon>
        <taxon>Embryophyta</taxon>
        <taxon>Tracheophyta</taxon>
        <taxon>Spermatophyta</taxon>
        <taxon>Magnoliopsida</taxon>
        <taxon>Liliopsida</taxon>
        <taxon>Asparagales</taxon>
        <taxon>Asparagaceae</taxon>
        <taxon>Asparagoideae</taxon>
        <taxon>Asparagus</taxon>
    </lineage>
</organism>
<dbReference type="EMBL" id="CM007386">
    <property type="protein sequence ID" value="ONK66729.1"/>
    <property type="molecule type" value="Genomic_DNA"/>
</dbReference>
<evidence type="ECO:0000256" key="1">
    <source>
        <dbReference type="SAM" id="MobiDB-lite"/>
    </source>
</evidence>
<gene>
    <name evidence="2" type="ORF">A4U43_C06F11350</name>
</gene>
<sequence>MAVSFKGITIDISKDSWSTLKAAFPHLVDVPSLSTKDDIAIQISSTDSKDLASSSDIPPGFEHAKRKPKPAKKKASSSHPVHRPFRKHLAMLKKGWIILKLRCAKYSHTEKVACMVRFIITTGNSRFAAYS</sequence>
<feature type="compositionally biased region" description="Basic residues" evidence="1">
    <location>
        <begin position="64"/>
        <end position="82"/>
    </location>
</feature>